<accession>A0A388M7W8</accession>
<dbReference type="Gramene" id="GBG90583">
    <property type="protein sequence ID" value="GBG90583"/>
    <property type="gene ID" value="CBR_g50926"/>
</dbReference>
<feature type="compositionally biased region" description="Pro residues" evidence="1">
    <location>
        <begin position="84"/>
        <end position="106"/>
    </location>
</feature>
<feature type="region of interest" description="Disordered" evidence="1">
    <location>
        <begin position="292"/>
        <end position="381"/>
    </location>
</feature>
<gene>
    <name evidence="2" type="ORF">CBR_g50926</name>
</gene>
<evidence type="ECO:0008006" key="4">
    <source>
        <dbReference type="Google" id="ProtNLM"/>
    </source>
</evidence>
<feature type="compositionally biased region" description="Polar residues" evidence="1">
    <location>
        <begin position="43"/>
        <end position="55"/>
    </location>
</feature>
<feature type="region of interest" description="Disordered" evidence="1">
    <location>
        <begin position="21"/>
        <end position="127"/>
    </location>
</feature>
<dbReference type="PANTHER" id="PTHR47587">
    <property type="entry name" value="OS05G0103500 PROTEIN"/>
    <property type="match status" value="1"/>
</dbReference>
<feature type="compositionally biased region" description="Basic and acidic residues" evidence="1">
    <location>
        <begin position="21"/>
        <end position="42"/>
    </location>
</feature>
<evidence type="ECO:0000256" key="1">
    <source>
        <dbReference type="SAM" id="MobiDB-lite"/>
    </source>
</evidence>
<feature type="compositionally biased region" description="Basic and acidic residues" evidence="1">
    <location>
        <begin position="318"/>
        <end position="328"/>
    </location>
</feature>
<protein>
    <recommendedName>
        <fullName evidence="4">CHCH domain-containing protein</fullName>
    </recommendedName>
</protein>
<keyword evidence="3" id="KW-1185">Reference proteome</keyword>
<dbReference type="AlphaFoldDB" id="A0A388M7W8"/>
<proteinExistence type="predicted"/>
<dbReference type="OrthoDB" id="70030at2759"/>
<evidence type="ECO:0000313" key="2">
    <source>
        <dbReference type="EMBL" id="GBG90583.1"/>
    </source>
</evidence>
<dbReference type="PANTHER" id="PTHR47587:SF2">
    <property type="entry name" value="OS05G0103500 PROTEIN"/>
    <property type="match status" value="1"/>
</dbReference>
<evidence type="ECO:0000313" key="3">
    <source>
        <dbReference type="Proteomes" id="UP000265515"/>
    </source>
</evidence>
<organism evidence="2 3">
    <name type="scientific">Chara braunii</name>
    <name type="common">Braun's stonewort</name>
    <dbReference type="NCBI Taxonomy" id="69332"/>
    <lineage>
        <taxon>Eukaryota</taxon>
        <taxon>Viridiplantae</taxon>
        <taxon>Streptophyta</taxon>
        <taxon>Charophyceae</taxon>
        <taxon>Charales</taxon>
        <taxon>Characeae</taxon>
        <taxon>Chara</taxon>
    </lineage>
</organism>
<reference evidence="2 3" key="1">
    <citation type="journal article" date="2018" name="Cell">
        <title>The Chara Genome: Secondary Complexity and Implications for Plant Terrestrialization.</title>
        <authorList>
            <person name="Nishiyama T."/>
            <person name="Sakayama H."/>
            <person name="Vries J.D."/>
            <person name="Buschmann H."/>
            <person name="Saint-Marcoux D."/>
            <person name="Ullrich K.K."/>
            <person name="Haas F.B."/>
            <person name="Vanderstraeten L."/>
            <person name="Becker D."/>
            <person name="Lang D."/>
            <person name="Vosolsobe S."/>
            <person name="Rombauts S."/>
            <person name="Wilhelmsson P.K.I."/>
            <person name="Janitza P."/>
            <person name="Kern R."/>
            <person name="Heyl A."/>
            <person name="Rumpler F."/>
            <person name="Villalobos L.I.A.C."/>
            <person name="Clay J.M."/>
            <person name="Skokan R."/>
            <person name="Toyoda A."/>
            <person name="Suzuki Y."/>
            <person name="Kagoshima H."/>
            <person name="Schijlen E."/>
            <person name="Tajeshwar N."/>
            <person name="Catarino B."/>
            <person name="Hetherington A.J."/>
            <person name="Saltykova A."/>
            <person name="Bonnot C."/>
            <person name="Breuninger H."/>
            <person name="Symeonidi A."/>
            <person name="Radhakrishnan G.V."/>
            <person name="Van Nieuwerburgh F."/>
            <person name="Deforce D."/>
            <person name="Chang C."/>
            <person name="Karol K.G."/>
            <person name="Hedrich R."/>
            <person name="Ulvskov P."/>
            <person name="Glockner G."/>
            <person name="Delwiche C.F."/>
            <person name="Petrasek J."/>
            <person name="Van de Peer Y."/>
            <person name="Friml J."/>
            <person name="Beilby M."/>
            <person name="Dolan L."/>
            <person name="Kohara Y."/>
            <person name="Sugano S."/>
            <person name="Fujiyama A."/>
            <person name="Delaux P.-M."/>
            <person name="Quint M."/>
            <person name="TheiBen G."/>
            <person name="Hagemann M."/>
            <person name="Harholt J."/>
            <person name="Dunand C."/>
            <person name="Zachgo S."/>
            <person name="Langdale J."/>
            <person name="Maumus F."/>
            <person name="Straeten D.V.D."/>
            <person name="Gould S.B."/>
            <person name="Rensing S.A."/>
        </authorList>
    </citation>
    <scope>NUCLEOTIDE SEQUENCE [LARGE SCALE GENOMIC DNA]</scope>
    <source>
        <strain evidence="2 3">S276</strain>
    </source>
</reference>
<dbReference type="SUPFAM" id="SSF47072">
    <property type="entry name" value="Cysteine alpha-hairpin motif"/>
    <property type="match status" value="1"/>
</dbReference>
<comment type="caution">
    <text evidence="2">The sequence shown here is derived from an EMBL/GenBank/DDBJ whole genome shotgun (WGS) entry which is preliminary data.</text>
</comment>
<feature type="region of interest" description="Disordered" evidence="1">
    <location>
        <begin position="248"/>
        <end position="275"/>
    </location>
</feature>
<dbReference type="InterPro" id="IPR009069">
    <property type="entry name" value="Cys_alpha_HP_mot_SF"/>
</dbReference>
<name>A0A388M7W8_CHABU</name>
<feature type="compositionally biased region" description="Pro residues" evidence="1">
    <location>
        <begin position="371"/>
        <end position="381"/>
    </location>
</feature>
<sequence length="381" mass="41325">MGAEEPAIKLRFTQRFLRRLKDGDAAKKAAVKPAKDAKEAETQRPTNAAVPSSGSDMHHENASDGSPRGRAISPLTTDVGPLPFTLPPSGFPPPGLPPPIPFPPGTQPVQPGVGLGLSQEQRRGEQKDKEMAAYRRALMDSERVGALLVKKETDELKRVGEFADQLHKKHYRPPSRPIPCSEEREACVHCYAENAKDPVKCAENVKAFVECSRRTHRVTSLRSPFFPVPWFSFSFLFAALASSLANHRDTNSSFTDPESPALPPGCDDDDEDQSLPGTYSATLLLSADRSVGRCTSNTRTRSDRASDADSVDSSPVPEDSREVADRRSTPPLGGPIRGLLSNPLPHIPTGAAHRRRSSPVPPIGPRWTNRPPIPTAAPPLS</sequence>
<dbReference type="Proteomes" id="UP000265515">
    <property type="component" value="Unassembled WGS sequence"/>
</dbReference>
<dbReference type="EMBL" id="BFEA01000823">
    <property type="protein sequence ID" value="GBG90583.1"/>
    <property type="molecule type" value="Genomic_DNA"/>
</dbReference>